<organism evidence="1 2">
    <name type="scientific">Gardnerella vaginalis 1500E</name>
    <dbReference type="NCBI Taxonomy" id="698957"/>
    <lineage>
        <taxon>Bacteria</taxon>
        <taxon>Bacillati</taxon>
        <taxon>Actinomycetota</taxon>
        <taxon>Actinomycetes</taxon>
        <taxon>Bifidobacteriales</taxon>
        <taxon>Bifidobacteriaceae</taxon>
        <taxon>Gardnerella</taxon>
    </lineage>
</organism>
<dbReference type="Proteomes" id="UP000032875">
    <property type="component" value="Unassembled WGS sequence"/>
</dbReference>
<gene>
    <name evidence="1" type="ORF">CGSMWGv1500E_00675</name>
</gene>
<dbReference type="RefSeq" id="WP_004126631.1">
    <property type="nucleotide sequence ID" value="NZ_ADES01000001.1"/>
</dbReference>
<accession>I4M4R2</accession>
<sequence length="102" mass="11559">MSAQKDSAKLQEAKSKLSASLSAMNTLSQFSRLRSQIDSVISGTNQSGKYREIIGNIEEVANAQRTVCNSIQSNIKETDMAIQRALEREREEEKARRQKERR</sequence>
<dbReference type="AlphaFoldDB" id="I4M4R2"/>
<evidence type="ECO:0000313" key="2">
    <source>
        <dbReference type="Proteomes" id="UP000032875"/>
    </source>
</evidence>
<evidence type="ECO:0000313" key="1">
    <source>
        <dbReference type="EMBL" id="EIK84202.1"/>
    </source>
</evidence>
<reference evidence="1 2" key="1">
    <citation type="journal article" date="2012" name="J. Bacteriol.">
        <title>Comparative Genomic Analyses of 17 Clinical Isolates of Gardnerella vaginalis Provide Evidence of Multiple Genetically Isolated Clades Consistent with Subspeciation into Genovars.</title>
        <authorList>
            <person name="Ahmed A."/>
            <person name="Earl J."/>
            <person name="Retchless A."/>
            <person name="Hillier S."/>
            <person name="Rabe L."/>
            <person name="Cherpes T."/>
            <person name="Powell E."/>
            <person name="Janto B."/>
            <person name="Eutsey R."/>
            <person name="Hiller N.L."/>
            <person name="Boissy R."/>
            <person name="Dahlgreen M."/>
            <person name="Hall B."/>
            <person name="Costerton J."/>
            <person name="Post J.C."/>
            <person name="Hu F."/>
            <person name="Ehrlich G."/>
        </authorList>
    </citation>
    <scope>NUCLEOTIDE SEQUENCE [LARGE SCALE GENOMIC DNA]</scope>
    <source>
        <strain evidence="1 2">1500E</strain>
    </source>
</reference>
<comment type="caution">
    <text evidence="1">The sequence shown here is derived from an EMBL/GenBank/DDBJ whole genome shotgun (WGS) entry which is preliminary data.</text>
</comment>
<dbReference type="PATRIC" id="fig|698957.3.peg.133"/>
<dbReference type="EMBL" id="ADES01000001">
    <property type="protein sequence ID" value="EIK84202.1"/>
    <property type="molecule type" value="Genomic_DNA"/>
</dbReference>
<protein>
    <submittedName>
        <fullName evidence="1">Uncharacterized protein</fullName>
    </submittedName>
</protein>
<name>I4M4R2_GARVA</name>
<proteinExistence type="predicted"/>